<evidence type="ECO:0000259" key="1">
    <source>
        <dbReference type="Pfam" id="PF06094"/>
    </source>
</evidence>
<dbReference type="Pfam" id="PF06094">
    <property type="entry name" value="GGACT"/>
    <property type="match status" value="1"/>
</dbReference>
<dbReference type="SUPFAM" id="SSF110857">
    <property type="entry name" value="Gamma-glutamyl cyclotransferase-like"/>
    <property type="match status" value="1"/>
</dbReference>
<comment type="caution">
    <text evidence="2">The sequence shown here is derived from an EMBL/GenBank/DDBJ whole genome shotgun (WGS) entry which is preliminary data.</text>
</comment>
<evidence type="ECO:0000313" key="3">
    <source>
        <dbReference type="Proteomes" id="UP000319804"/>
    </source>
</evidence>
<dbReference type="Gene3D" id="3.10.490.10">
    <property type="entry name" value="Gamma-glutamyl cyclotransferase-like"/>
    <property type="match status" value="1"/>
</dbReference>
<dbReference type="Proteomes" id="UP000319804">
    <property type="component" value="Unassembled WGS sequence"/>
</dbReference>
<name>A0A4Y3UL50_9MICO</name>
<accession>A0A4Y3UL50</accession>
<gene>
    <name evidence="2" type="ORF">FHX68_1208</name>
</gene>
<dbReference type="GO" id="GO:0016740">
    <property type="term" value="F:transferase activity"/>
    <property type="evidence" value="ECO:0007669"/>
    <property type="project" value="UniProtKB-KW"/>
</dbReference>
<reference evidence="2 3" key="1">
    <citation type="submission" date="2019-06" db="EMBL/GenBank/DDBJ databases">
        <title>Sequencing the genomes of 1000 actinobacteria strains.</title>
        <authorList>
            <person name="Klenk H.-P."/>
        </authorList>
    </citation>
    <scope>NUCLEOTIDE SEQUENCE [LARGE SCALE GENOMIC DNA]</scope>
    <source>
        <strain evidence="2 3">DSM 20427</strain>
    </source>
</reference>
<keyword evidence="2" id="KW-0808">Transferase</keyword>
<dbReference type="InterPro" id="IPR013024">
    <property type="entry name" value="GGCT-like"/>
</dbReference>
<dbReference type="InterPro" id="IPR009288">
    <property type="entry name" value="AIG2-like_dom"/>
</dbReference>
<dbReference type="InterPro" id="IPR036568">
    <property type="entry name" value="GGCT-like_sf"/>
</dbReference>
<evidence type="ECO:0000313" key="2">
    <source>
        <dbReference type="EMBL" id="TQM98520.1"/>
    </source>
</evidence>
<dbReference type="AlphaFoldDB" id="A0A4Y3UL50"/>
<dbReference type="CDD" id="cd06661">
    <property type="entry name" value="GGCT_like"/>
    <property type="match status" value="1"/>
</dbReference>
<dbReference type="EMBL" id="VFPS01000002">
    <property type="protein sequence ID" value="TQM98520.1"/>
    <property type="molecule type" value="Genomic_DNA"/>
</dbReference>
<sequence length="130" mass="14251">MSAVLAPPEHREYRGGVSEQPDQLLFTYGSLQDAEVQLDTFGRLVVSQPATLPGYTIDYIEIDDARLSDVAGPSVHPVLRHTGNALDKVVGTVVHVTSEELDAADEFEAALYRRARVRLANGRDAWVYVG</sequence>
<proteinExistence type="predicted"/>
<feature type="domain" description="Gamma-glutamylcyclotransferase AIG2-like" evidence="1">
    <location>
        <begin position="25"/>
        <end position="129"/>
    </location>
</feature>
<protein>
    <submittedName>
        <fullName evidence="2">Gamma-glutamyl AIG2-like cyclotransferase</fullName>
    </submittedName>
</protein>
<organism evidence="2 3">
    <name type="scientific">Microbacterium lacticum</name>
    <dbReference type="NCBI Taxonomy" id="33885"/>
    <lineage>
        <taxon>Bacteria</taxon>
        <taxon>Bacillati</taxon>
        <taxon>Actinomycetota</taxon>
        <taxon>Actinomycetes</taxon>
        <taxon>Micrococcales</taxon>
        <taxon>Microbacteriaceae</taxon>
        <taxon>Microbacterium</taxon>
    </lineage>
</organism>
<keyword evidence="3" id="KW-1185">Reference proteome</keyword>